<comment type="caution">
    <text evidence="1">The sequence shown here is derived from an EMBL/GenBank/DDBJ whole genome shotgun (WGS) entry which is preliminary data.</text>
</comment>
<gene>
    <name evidence="1" type="ORF">POF50_018885</name>
</gene>
<protein>
    <submittedName>
        <fullName evidence="1">Uncharacterized protein</fullName>
    </submittedName>
</protein>
<organism evidence="1">
    <name type="scientific">Streptantibioticus silvisoli</name>
    <dbReference type="NCBI Taxonomy" id="2705255"/>
    <lineage>
        <taxon>Bacteria</taxon>
        <taxon>Bacillati</taxon>
        <taxon>Actinomycetota</taxon>
        <taxon>Actinomycetes</taxon>
        <taxon>Kitasatosporales</taxon>
        <taxon>Streptomycetaceae</taxon>
        <taxon>Streptantibioticus</taxon>
    </lineage>
</organism>
<name>A0AA90H5K1_9ACTN</name>
<dbReference type="AlphaFoldDB" id="A0AA90H5K1"/>
<dbReference type="GO" id="GO:0003677">
    <property type="term" value="F:DNA binding"/>
    <property type="evidence" value="ECO:0007669"/>
    <property type="project" value="InterPro"/>
</dbReference>
<reference evidence="1" key="1">
    <citation type="submission" date="2023-05" db="EMBL/GenBank/DDBJ databases">
        <title>Streptantibioticus silvisoli sp. nov., acidotolerant actinomycetes 1 from pine litter.</title>
        <authorList>
            <person name="Swiecimska M."/>
            <person name="Golinska P."/>
            <person name="Sangal V."/>
            <person name="Wachnowicz B."/>
            <person name="Goodfellow M."/>
        </authorList>
    </citation>
    <scope>NUCLEOTIDE SEQUENCE</scope>
    <source>
        <strain evidence="1">SL13</strain>
    </source>
</reference>
<dbReference type="RefSeq" id="WP_282698834.1">
    <property type="nucleotide sequence ID" value="NZ_JABXJJ020000022.1"/>
</dbReference>
<dbReference type="EMBL" id="JABXJJ020000022">
    <property type="protein sequence ID" value="MDI5971378.1"/>
    <property type="molecule type" value="Genomic_DNA"/>
</dbReference>
<dbReference type="InterPro" id="IPR011010">
    <property type="entry name" value="DNA_brk_join_enz"/>
</dbReference>
<accession>A0AA90H5K1</accession>
<proteinExistence type="predicted"/>
<sequence>MSDVPGSGGRGGGAAGSGGAPPVEYAVAVDRYLAGAGLGDGSRRVYRIALATWAWALVDRAAPAGDARRNAVPPALPLARLDAADAPARLREAFAARSAVVGARTANREASALGSAVAWWRERGWLAGDPTGGLRPLPVAPAARLSADQAAAVLALDAPLREQALWHLLFESGAPIARVLALDVDHLDLAARRLRTHRTPPVRWGPGTARLLPLLTLGHVRGPVFRSSRGRLSYRRAAELLTHATQPLDPTGHGWTLRQLAGGGGGSAGG</sequence>
<evidence type="ECO:0000313" key="1">
    <source>
        <dbReference type="EMBL" id="MDI5971378.1"/>
    </source>
</evidence>
<dbReference type="SUPFAM" id="SSF56349">
    <property type="entry name" value="DNA breaking-rejoining enzymes"/>
    <property type="match status" value="1"/>
</dbReference>